<organism evidence="2">
    <name type="scientific">marine sediment metagenome</name>
    <dbReference type="NCBI Taxonomy" id="412755"/>
    <lineage>
        <taxon>unclassified sequences</taxon>
        <taxon>metagenomes</taxon>
        <taxon>ecological metagenomes</taxon>
    </lineage>
</organism>
<feature type="non-terminal residue" evidence="2">
    <location>
        <position position="1"/>
    </location>
</feature>
<evidence type="ECO:0000313" key="2">
    <source>
        <dbReference type="EMBL" id="GAG21391.1"/>
    </source>
</evidence>
<reference evidence="2" key="1">
    <citation type="journal article" date="2014" name="Front. Microbiol.">
        <title>High frequency of phylogenetically diverse reductive dehalogenase-homologous genes in deep subseafloor sedimentary metagenomes.</title>
        <authorList>
            <person name="Kawai M."/>
            <person name="Futagami T."/>
            <person name="Toyoda A."/>
            <person name="Takaki Y."/>
            <person name="Nishi S."/>
            <person name="Hori S."/>
            <person name="Arai W."/>
            <person name="Tsubouchi T."/>
            <person name="Morono Y."/>
            <person name="Uchiyama I."/>
            <person name="Ito T."/>
            <person name="Fujiyama A."/>
            <person name="Inagaki F."/>
            <person name="Takami H."/>
        </authorList>
    </citation>
    <scope>NUCLEOTIDE SEQUENCE</scope>
    <source>
        <strain evidence="2">Expedition CK06-06</strain>
    </source>
</reference>
<accession>X0X8U8</accession>
<sequence length="260" mass="29538">TVTLDLQAAIANIKRQGEPKRVFQFEHGLEDGIKEALCERFDLCTGLDRSAAEFALAREIRLHEFLGIEFIRVFPGGIVWPGLQIKQGFVPPPVGPIQSWEDFETYTWPRIEQVDFSSVEWFEHNLPENMALWTMVCLFQQVAYLIGFEPLCVMLYDDRGLVKAVTEKVGEFFLKYTEALGQFSRVGAICVGDDMGHKTGTLIRPNDLRELFIPWQKQIIDMAHSFGKLGLFHTCGQVEAIMEDLIDQVGIDAKHSTQDV</sequence>
<evidence type="ECO:0000259" key="1">
    <source>
        <dbReference type="Pfam" id="PF01208"/>
    </source>
</evidence>
<dbReference type="EMBL" id="BARS01033042">
    <property type="protein sequence ID" value="GAG21391.1"/>
    <property type="molecule type" value="Genomic_DNA"/>
</dbReference>
<feature type="non-terminal residue" evidence="2">
    <location>
        <position position="260"/>
    </location>
</feature>
<name>X0X8U8_9ZZZZ</name>
<dbReference type="AlphaFoldDB" id="X0X8U8"/>
<dbReference type="Pfam" id="PF01208">
    <property type="entry name" value="URO-D"/>
    <property type="match status" value="1"/>
</dbReference>
<dbReference type="InterPro" id="IPR000257">
    <property type="entry name" value="Uroporphyrinogen_deCOase"/>
</dbReference>
<protein>
    <recommendedName>
        <fullName evidence="1">Uroporphyrinogen decarboxylase (URO-D) domain-containing protein</fullName>
    </recommendedName>
</protein>
<proteinExistence type="predicted"/>
<dbReference type="GO" id="GO:0004853">
    <property type="term" value="F:uroporphyrinogen decarboxylase activity"/>
    <property type="evidence" value="ECO:0007669"/>
    <property type="project" value="InterPro"/>
</dbReference>
<dbReference type="GO" id="GO:0006779">
    <property type="term" value="P:porphyrin-containing compound biosynthetic process"/>
    <property type="evidence" value="ECO:0007669"/>
    <property type="project" value="InterPro"/>
</dbReference>
<comment type="caution">
    <text evidence="2">The sequence shown here is derived from an EMBL/GenBank/DDBJ whole genome shotgun (WGS) entry which is preliminary data.</text>
</comment>
<dbReference type="SUPFAM" id="SSF51726">
    <property type="entry name" value="UROD/MetE-like"/>
    <property type="match status" value="1"/>
</dbReference>
<gene>
    <name evidence="2" type="ORF">S01H1_51215</name>
</gene>
<feature type="domain" description="Uroporphyrinogen decarboxylase (URO-D)" evidence="1">
    <location>
        <begin position="96"/>
        <end position="253"/>
    </location>
</feature>
<dbReference type="Gene3D" id="3.20.20.210">
    <property type="match status" value="1"/>
</dbReference>
<dbReference type="InterPro" id="IPR038071">
    <property type="entry name" value="UROD/MetE-like_sf"/>
</dbReference>